<feature type="transmembrane region" description="Helical" evidence="1">
    <location>
        <begin position="191"/>
        <end position="215"/>
    </location>
</feature>
<comment type="caution">
    <text evidence="3">The sequence shown here is derived from an EMBL/GenBank/DDBJ whole genome shotgun (WGS) entry which is preliminary data.</text>
</comment>
<dbReference type="Gene3D" id="2.70.130.10">
    <property type="entry name" value="Mannose-6-phosphate receptor binding domain"/>
    <property type="match status" value="1"/>
</dbReference>
<evidence type="ECO:0000313" key="3">
    <source>
        <dbReference type="EMBL" id="CAH3129381.1"/>
    </source>
</evidence>
<evidence type="ECO:0000313" key="4">
    <source>
        <dbReference type="Proteomes" id="UP001159405"/>
    </source>
</evidence>
<dbReference type="InterPro" id="IPR009011">
    <property type="entry name" value="Man6P_isomerase_rcpt-bd_dom_sf"/>
</dbReference>
<dbReference type="SUPFAM" id="SSF50911">
    <property type="entry name" value="Mannose 6-phosphate receptor domain"/>
    <property type="match status" value="1"/>
</dbReference>
<evidence type="ECO:0000256" key="2">
    <source>
        <dbReference type="SAM" id="SignalP"/>
    </source>
</evidence>
<evidence type="ECO:0000256" key="1">
    <source>
        <dbReference type="SAM" id="Phobius"/>
    </source>
</evidence>
<organism evidence="3 4">
    <name type="scientific">Porites lobata</name>
    <dbReference type="NCBI Taxonomy" id="104759"/>
    <lineage>
        <taxon>Eukaryota</taxon>
        <taxon>Metazoa</taxon>
        <taxon>Cnidaria</taxon>
        <taxon>Anthozoa</taxon>
        <taxon>Hexacorallia</taxon>
        <taxon>Scleractinia</taxon>
        <taxon>Fungiina</taxon>
        <taxon>Poritidae</taxon>
        <taxon>Porites</taxon>
    </lineage>
</organism>
<keyword evidence="1" id="KW-1133">Transmembrane helix</keyword>
<name>A0ABN8P0Q6_9CNID</name>
<feature type="chain" id="PRO_5046885563" evidence="2">
    <location>
        <begin position="21"/>
        <end position="243"/>
    </location>
</feature>
<sequence length="243" mass="26817">MSAITFAIAAALFHLAPVQTVKKCEKIDACRCSTDEGEINLWSLGSESPGQPRFNFAEASTANISGKTKDSYQWNPCYSWTSQTLPKEDAKNRCKNVAVCLTQKTSLYGTFRVNIGEQTLSDCVYDVENGRCLLTYRVQSDKQKKTSIDLICKDTEEGRVDVMKTFGSFYYTSLYSKCACPGRCSGLSPGAIAGIVIGSIVAFLILAFVVFICYVRCMLADVETKPSIWTTIKVSNKSTLKFI</sequence>
<proteinExistence type="predicted"/>
<keyword evidence="4" id="KW-1185">Reference proteome</keyword>
<accession>A0ABN8P0Q6</accession>
<gene>
    <name evidence="3" type="ORF">PLOB_00034113</name>
</gene>
<protein>
    <submittedName>
        <fullName evidence="3">Uncharacterized protein</fullName>
    </submittedName>
</protein>
<keyword evidence="1" id="KW-0472">Membrane</keyword>
<feature type="signal peptide" evidence="2">
    <location>
        <begin position="1"/>
        <end position="20"/>
    </location>
</feature>
<dbReference type="EMBL" id="CALNXK010000046">
    <property type="protein sequence ID" value="CAH3129381.1"/>
    <property type="molecule type" value="Genomic_DNA"/>
</dbReference>
<keyword evidence="1" id="KW-0812">Transmembrane</keyword>
<dbReference type="Proteomes" id="UP001159405">
    <property type="component" value="Unassembled WGS sequence"/>
</dbReference>
<reference evidence="3 4" key="1">
    <citation type="submission" date="2022-05" db="EMBL/GenBank/DDBJ databases">
        <authorList>
            <consortium name="Genoscope - CEA"/>
            <person name="William W."/>
        </authorList>
    </citation>
    <scope>NUCLEOTIDE SEQUENCE [LARGE SCALE GENOMIC DNA]</scope>
</reference>
<keyword evidence="2" id="KW-0732">Signal</keyword>